<feature type="transmembrane region" description="Helical" evidence="1">
    <location>
        <begin position="103"/>
        <end position="122"/>
    </location>
</feature>
<reference evidence="2" key="1">
    <citation type="submission" date="2020-08" db="EMBL/GenBank/DDBJ databases">
        <title>Lewinella bacteria from marine environments.</title>
        <authorList>
            <person name="Zhong Y."/>
        </authorList>
    </citation>
    <scope>NUCLEOTIDE SEQUENCE</scope>
    <source>
        <strain evidence="2">KCTC 42187</strain>
    </source>
</reference>
<dbReference type="RefSeq" id="WP_187464703.1">
    <property type="nucleotide sequence ID" value="NZ_JACSIT010000023.1"/>
</dbReference>
<comment type="caution">
    <text evidence="2">The sequence shown here is derived from an EMBL/GenBank/DDBJ whole genome shotgun (WGS) entry which is preliminary data.</text>
</comment>
<feature type="transmembrane region" description="Helical" evidence="1">
    <location>
        <begin position="78"/>
        <end position="97"/>
    </location>
</feature>
<protein>
    <submittedName>
        <fullName evidence="2">Uncharacterized protein</fullName>
    </submittedName>
</protein>
<gene>
    <name evidence="2" type="ORF">H9S92_00125</name>
</gene>
<evidence type="ECO:0000313" key="2">
    <source>
        <dbReference type="EMBL" id="MBC6992557.1"/>
    </source>
</evidence>
<dbReference type="AlphaFoldDB" id="A0A923PL93"/>
<organism evidence="2 3">
    <name type="scientific">Neolewinella lacunae</name>
    <dbReference type="NCBI Taxonomy" id="1517758"/>
    <lineage>
        <taxon>Bacteria</taxon>
        <taxon>Pseudomonadati</taxon>
        <taxon>Bacteroidota</taxon>
        <taxon>Saprospiria</taxon>
        <taxon>Saprospirales</taxon>
        <taxon>Lewinellaceae</taxon>
        <taxon>Neolewinella</taxon>
    </lineage>
</organism>
<feature type="transmembrane region" description="Helical" evidence="1">
    <location>
        <begin position="46"/>
        <end position="66"/>
    </location>
</feature>
<proteinExistence type="predicted"/>
<name>A0A923PL93_9BACT</name>
<dbReference type="EMBL" id="JACSIT010000023">
    <property type="protein sequence ID" value="MBC6992557.1"/>
    <property type="molecule type" value="Genomic_DNA"/>
</dbReference>
<accession>A0A923PL93</accession>
<keyword evidence="1" id="KW-0812">Transmembrane</keyword>
<dbReference type="Proteomes" id="UP000650081">
    <property type="component" value="Unassembled WGS sequence"/>
</dbReference>
<evidence type="ECO:0000256" key="1">
    <source>
        <dbReference type="SAM" id="Phobius"/>
    </source>
</evidence>
<keyword evidence="3" id="KW-1185">Reference proteome</keyword>
<evidence type="ECO:0000313" key="3">
    <source>
        <dbReference type="Proteomes" id="UP000650081"/>
    </source>
</evidence>
<sequence>MKKIFYLFTSFSFILLFFESIRHSKLFWYLGLVTEKIHVLSYPINPLTRLVMHAFVISAAGMYIILFKRPKIASWMSFIANIIFLLLVLDGGILLYLTNGLIITHSQISIFLTVILSISLGLQFEDIKLKKDFDEMS</sequence>
<keyword evidence="1" id="KW-1133">Transmembrane helix</keyword>
<keyword evidence="1" id="KW-0472">Membrane</keyword>